<evidence type="ECO:0000259" key="1">
    <source>
        <dbReference type="Pfam" id="PF08241"/>
    </source>
</evidence>
<gene>
    <name evidence="2" type="primary">ubiG</name>
    <name evidence="2" type="ORF">Pan181_06350</name>
</gene>
<evidence type="ECO:0000313" key="3">
    <source>
        <dbReference type="Proteomes" id="UP000315750"/>
    </source>
</evidence>
<dbReference type="EMBL" id="CP036278">
    <property type="protein sequence ID" value="QDU54453.1"/>
    <property type="molecule type" value="Genomic_DNA"/>
</dbReference>
<dbReference type="InterPro" id="IPR013216">
    <property type="entry name" value="Methyltransf_11"/>
</dbReference>
<dbReference type="KEGG" id="amuc:Pan181_06350"/>
<dbReference type="CDD" id="cd02440">
    <property type="entry name" value="AdoMet_MTases"/>
    <property type="match status" value="1"/>
</dbReference>
<protein>
    <submittedName>
        <fullName evidence="2">Ubiquinone biosynthesis O-methyltransferase</fullName>
        <ecNumber evidence="2">2.1.1.222</ecNumber>
    </submittedName>
</protein>
<dbReference type="GO" id="GO:0032259">
    <property type="term" value="P:methylation"/>
    <property type="evidence" value="ECO:0007669"/>
    <property type="project" value="UniProtKB-KW"/>
</dbReference>
<keyword evidence="3" id="KW-1185">Reference proteome</keyword>
<keyword evidence="2" id="KW-0808">Transferase</keyword>
<keyword evidence="2" id="KW-0830">Ubiquinone</keyword>
<dbReference type="AlphaFoldDB" id="A0A518AI93"/>
<dbReference type="EC" id="2.1.1.222" evidence="2"/>
<organism evidence="2 3">
    <name type="scientific">Aeoliella mucimassa</name>
    <dbReference type="NCBI Taxonomy" id="2527972"/>
    <lineage>
        <taxon>Bacteria</taxon>
        <taxon>Pseudomonadati</taxon>
        <taxon>Planctomycetota</taxon>
        <taxon>Planctomycetia</taxon>
        <taxon>Pirellulales</taxon>
        <taxon>Lacipirellulaceae</taxon>
        <taxon>Aeoliella</taxon>
    </lineage>
</organism>
<name>A0A518AI93_9BACT</name>
<dbReference type="RefSeq" id="WP_315861136.1">
    <property type="nucleotide sequence ID" value="NZ_CP036278.1"/>
</dbReference>
<reference evidence="2 3" key="1">
    <citation type="submission" date="2019-02" db="EMBL/GenBank/DDBJ databases">
        <title>Deep-cultivation of Planctomycetes and their phenomic and genomic characterization uncovers novel biology.</title>
        <authorList>
            <person name="Wiegand S."/>
            <person name="Jogler M."/>
            <person name="Boedeker C."/>
            <person name="Pinto D."/>
            <person name="Vollmers J."/>
            <person name="Rivas-Marin E."/>
            <person name="Kohn T."/>
            <person name="Peeters S.H."/>
            <person name="Heuer A."/>
            <person name="Rast P."/>
            <person name="Oberbeckmann S."/>
            <person name="Bunk B."/>
            <person name="Jeske O."/>
            <person name="Meyerdierks A."/>
            <person name="Storesund J.E."/>
            <person name="Kallscheuer N."/>
            <person name="Luecker S."/>
            <person name="Lage O.M."/>
            <person name="Pohl T."/>
            <person name="Merkel B.J."/>
            <person name="Hornburger P."/>
            <person name="Mueller R.-W."/>
            <person name="Bruemmer F."/>
            <person name="Labrenz M."/>
            <person name="Spormann A.M."/>
            <person name="Op den Camp H."/>
            <person name="Overmann J."/>
            <person name="Amann R."/>
            <person name="Jetten M.S.M."/>
            <person name="Mascher T."/>
            <person name="Medema M.H."/>
            <person name="Devos D.P."/>
            <person name="Kaster A.-K."/>
            <person name="Ovreas L."/>
            <person name="Rohde M."/>
            <person name="Galperin M.Y."/>
            <person name="Jogler C."/>
        </authorList>
    </citation>
    <scope>NUCLEOTIDE SEQUENCE [LARGE SCALE GENOMIC DNA]</scope>
    <source>
        <strain evidence="2 3">Pan181</strain>
    </source>
</reference>
<dbReference type="GO" id="GO:0008757">
    <property type="term" value="F:S-adenosylmethionine-dependent methyltransferase activity"/>
    <property type="evidence" value="ECO:0007669"/>
    <property type="project" value="InterPro"/>
</dbReference>
<dbReference type="InterPro" id="IPR029063">
    <property type="entry name" value="SAM-dependent_MTases_sf"/>
</dbReference>
<evidence type="ECO:0000313" key="2">
    <source>
        <dbReference type="EMBL" id="QDU54453.1"/>
    </source>
</evidence>
<feature type="domain" description="Methyltransferase type 11" evidence="1">
    <location>
        <begin position="54"/>
        <end position="149"/>
    </location>
</feature>
<accession>A0A518AI93</accession>
<dbReference type="Proteomes" id="UP000315750">
    <property type="component" value="Chromosome"/>
</dbReference>
<dbReference type="GO" id="GO:0102208">
    <property type="term" value="F:2-polyprenyl-6-hydroxyphenol methylase activity"/>
    <property type="evidence" value="ECO:0007669"/>
    <property type="project" value="UniProtKB-EC"/>
</dbReference>
<dbReference type="SUPFAM" id="SSF53335">
    <property type="entry name" value="S-adenosyl-L-methionine-dependent methyltransferases"/>
    <property type="match status" value="1"/>
</dbReference>
<sequence>MDTFESKNARAWDKMVQGRAPLARPATDRDFANPLRTVDPLGWLGESIQGWRVLCLAAGGGRQSALYAAAGADVTVLDISREMLAQDAAVARERKLKLRIVEGTMTDLSMFAAGDFDLVLQPVSSCYVPDVVVVYRQVARLLQGGGLYVSQHKTPASLQVAAKPSSAGYVIDETYYRTAPLPPATEPSRLREVGATEYLHRWEQLIGGLCRAGFVVEDLIEPAHAEADAERGTFAHRAQYIAPYVRIKARRVGERGLIR</sequence>
<proteinExistence type="predicted"/>
<keyword evidence="2" id="KW-0489">Methyltransferase</keyword>
<dbReference type="Pfam" id="PF08241">
    <property type="entry name" value="Methyltransf_11"/>
    <property type="match status" value="1"/>
</dbReference>
<dbReference type="Gene3D" id="3.40.50.150">
    <property type="entry name" value="Vaccinia Virus protein VP39"/>
    <property type="match status" value="1"/>
</dbReference>